<evidence type="ECO:0000313" key="3">
    <source>
        <dbReference type="EMBL" id="MFC6886681.1"/>
    </source>
</evidence>
<sequence length="65" mass="7012">MTGPDLTHARWRKSSHSGSQAAECVEAAGIHRGVAVRDSKDPDGPVISMDGRAWRSLLDALRDGR</sequence>
<proteinExistence type="predicted"/>
<dbReference type="EMBL" id="JBHSXS010000057">
    <property type="protein sequence ID" value="MFC6886681.1"/>
    <property type="molecule type" value="Genomic_DNA"/>
</dbReference>
<gene>
    <name evidence="3" type="ORF">ACFQKB_43450</name>
</gene>
<feature type="region of interest" description="Disordered" evidence="1">
    <location>
        <begin position="1"/>
        <end position="22"/>
    </location>
</feature>
<dbReference type="Pfam" id="PF04149">
    <property type="entry name" value="DUF397"/>
    <property type="match status" value="1"/>
</dbReference>
<dbReference type="Proteomes" id="UP001596380">
    <property type="component" value="Unassembled WGS sequence"/>
</dbReference>
<evidence type="ECO:0000259" key="2">
    <source>
        <dbReference type="Pfam" id="PF04149"/>
    </source>
</evidence>
<organism evidence="3 4">
    <name type="scientific">Actinomadura yumaensis</name>
    <dbReference type="NCBI Taxonomy" id="111807"/>
    <lineage>
        <taxon>Bacteria</taxon>
        <taxon>Bacillati</taxon>
        <taxon>Actinomycetota</taxon>
        <taxon>Actinomycetes</taxon>
        <taxon>Streptosporangiales</taxon>
        <taxon>Thermomonosporaceae</taxon>
        <taxon>Actinomadura</taxon>
    </lineage>
</organism>
<evidence type="ECO:0000256" key="1">
    <source>
        <dbReference type="SAM" id="MobiDB-lite"/>
    </source>
</evidence>
<keyword evidence="4" id="KW-1185">Reference proteome</keyword>
<reference evidence="4" key="1">
    <citation type="journal article" date="2019" name="Int. J. Syst. Evol. Microbiol.">
        <title>The Global Catalogue of Microorganisms (GCM) 10K type strain sequencing project: providing services to taxonomists for standard genome sequencing and annotation.</title>
        <authorList>
            <consortium name="The Broad Institute Genomics Platform"/>
            <consortium name="The Broad Institute Genome Sequencing Center for Infectious Disease"/>
            <person name="Wu L."/>
            <person name="Ma J."/>
        </authorList>
    </citation>
    <scope>NUCLEOTIDE SEQUENCE [LARGE SCALE GENOMIC DNA]</scope>
    <source>
        <strain evidence="4">JCM 3369</strain>
    </source>
</reference>
<dbReference type="RefSeq" id="WP_160823646.1">
    <property type="nucleotide sequence ID" value="NZ_JBHSXE010000001.1"/>
</dbReference>
<evidence type="ECO:0000313" key="4">
    <source>
        <dbReference type="Proteomes" id="UP001596380"/>
    </source>
</evidence>
<dbReference type="InterPro" id="IPR007278">
    <property type="entry name" value="DUF397"/>
</dbReference>
<accession>A0ABW2CY33</accession>
<name>A0ABW2CY33_9ACTN</name>
<comment type="caution">
    <text evidence="3">The sequence shown here is derived from an EMBL/GenBank/DDBJ whole genome shotgun (WGS) entry which is preliminary data.</text>
</comment>
<protein>
    <submittedName>
        <fullName evidence="3">DUF397 domain-containing protein</fullName>
    </submittedName>
</protein>
<feature type="domain" description="DUF397" evidence="2">
    <location>
        <begin position="9"/>
        <end position="62"/>
    </location>
</feature>